<evidence type="ECO:0000313" key="3">
    <source>
        <dbReference type="Proteomes" id="UP001385951"/>
    </source>
</evidence>
<dbReference type="Proteomes" id="UP001385951">
    <property type="component" value="Unassembled WGS sequence"/>
</dbReference>
<evidence type="ECO:0000256" key="1">
    <source>
        <dbReference type="SAM" id="MobiDB-lite"/>
    </source>
</evidence>
<reference evidence="2 3" key="1">
    <citation type="submission" date="2022-09" db="EMBL/GenBank/DDBJ databases">
        <authorList>
            <person name="Palmer J.M."/>
        </authorList>
    </citation>
    <scope>NUCLEOTIDE SEQUENCE [LARGE SCALE GENOMIC DNA]</scope>
    <source>
        <strain evidence="2 3">DSM 7382</strain>
    </source>
</reference>
<keyword evidence="3" id="KW-1185">Reference proteome</keyword>
<organism evidence="2 3">
    <name type="scientific">Cerrena zonata</name>
    <dbReference type="NCBI Taxonomy" id="2478898"/>
    <lineage>
        <taxon>Eukaryota</taxon>
        <taxon>Fungi</taxon>
        <taxon>Dikarya</taxon>
        <taxon>Basidiomycota</taxon>
        <taxon>Agaricomycotina</taxon>
        <taxon>Agaricomycetes</taxon>
        <taxon>Polyporales</taxon>
        <taxon>Cerrenaceae</taxon>
        <taxon>Cerrena</taxon>
    </lineage>
</organism>
<sequence>MPTEGSMTIGPNNTRSGYAVSPTSMVRTLQKPSRQRMIIMTWQNHSETPDNYRDSSIYSDRDSGFNTRVSTPRTSTSIDSPSVVSQPNGGHAPGSAFGVPPPRPSHSPTSPVTRLAPPPVTQPRRSSTATSISTYSVQGNVTYQFEPTGMNSMALVPATPNAPRYEAYRVELFLNCFNPTSHISKVYRRGTNNFEPVAEFEMGISAEPARIQFRGHDSCEMTKMFYAYRNVQSRNPCFRRGDRAAETRLATLVFTGSGNGILSPPTTLWVSTTGHEIFDDIVVSALLAERKRLSPREGKRNEALFNHKDHRDHS</sequence>
<feature type="compositionally biased region" description="Polar residues" evidence="1">
    <location>
        <begin position="64"/>
        <end position="88"/>
    </location>
</feature>
<comment type="caution">
    <text evidence="2">The sequence shown here is derived from an EMBL/GenBank/DDBJ whole genome shotgun (WGS) entry which is preliminary data.</text>
</comment>
<feature type="region of interest" description="Disordered" evidence="1">
    <location>
        <begin position="1"/>
        <end position="22"/>
    </location>
</feature>
<proteinExistence type="predicted"/>
<evidence type="ECO:0000313" key="2">
    <source>
        <dbReference type="EMBL" id="KAK7694970.1"/>
    </source>
</evidence>
<feature type="compositionally biased region" description="Basic and acidic residues" evidence="1">
    <location>
        <begin position="47"/>
        <end position="63"/>
    </location>
</feature>
<name>A0AAW0GUS2_9APHY</name>
<dbReference type="EMBL" id="JASBNA010000002">
    <property type="protein sequence ID" value="KAK7694970.1"/>
    <property type="molecule type" value="Genomic_DNA"/>
</dbReference>
<protein>
    <submittedName>
        <fullName evidence="2">Uncharacterized protein</fullName>
    </submittedName>
</protein>
<gene>
    <name evidence="2" type="ORF">QCA50_002158</name>
</gene>
<feature type="region of interest" description="Disordered" evidence="1">
    <location>
        <begin position="46"/>
        <end position="131"/>
    </location>
</feature>
<accession>A0AAW0GUS2</accession>
<dbReference type="AlphaFoldDB" id="A0AAW0GUS2"/>